<dbReference type="EMBL" id="DWYY01000013">
    <property type="protein sequence ID" value="HJA91736.1"/>
    <property type="molecule type" value="Genomic_DNA"/>
</dbReference>
<accession>A0A9D2I2U8</accession>
<name>A0A9D2I2U8_9FIRM</name>
<evidence type="ECO:0000259" key="1">
    <source>
        <dbReference type="Pfam" id="PF12695"/>
    </source>
</evidence>
<dbReference type="SUPFAM" id="SSF53474">
    <property type="entry name" value="alpha/beta-Hydrolases"/>
    <property type="match status" value="1"/>
</dbReference>
<comment type="caution">
    <text evidence="2">The sequence shown here is derived from an EMBL/GenBank/DDBJ whole genome shotgun (WGS) entry which is preliminary data.</text>
</comment>
<dbReference type="Proteomes" id="UP000886858">
    <property type="component" value="Unassembled WGS sequence"/>
</dbReference>
<dbReference type="InterPro" id="IPR029058">
    <property type="entry name" value="AB_hydrolase_fold"/>
</dbReference>
<sequence length="246" mass="26748">MRETKRKKFWKRILTAAAAVLAAAVLACVLYIGNYYHAEESALEAAAYSGQGITVSEEDDRIIFTPDSPRAGLIFYPGGKVQYEAYAPLMEACAEQGLLCVLLHMPGNLAVLDVNAAEGIPEEYPHIESWYMSGHSLGGSMAASYLSRHPDDFQGLILLAAYSTADLKDSGLSVLSVYGSEDGVMNRNSYETYRENLPADFTEFIIPGGCHAYFGCYGAQKGDGTPEITNEEQIQLTAEAIGEFTK</sequence>
<dbReference type="InterPro" id="IPR029059">
    <property type="entry name" value="AB_hydrolase_5"/>
</dbReference>
<dbReference type="AlphaFoldDB" id="A0A9D2I2U8"/>
<keyword evidence="2" id="KW-0378">Hydrolase</keyword>
<dbReference type="GO" id="GO:0016787">
    <property type="term" value="F:hydrolase activity"/>
    <property type="evidence" value="ECO:0007669"/>
    <property type="project" value="UniProtKB-KW"/>
</dbReference>
<reference evidence="2" key="2">
    <citation type="submission" date="2021-04" db="EMBL/GenBank/DDBJ databases">
        <authorList>
            <person name="Gilroy R."/>
        </authorList>
    </citation>
    <scope>NUCLEOTIDE SEQUENCE</scope>
    <source>
        <strain evidence="2">CHK179-7159</strain>
    </source>
</reference>
<protein>
    <submittedName>
        <fullName evidence="2">Alpha/beta hydrolase</fullName>
    </submittedName>
</protein>
<dbReference type="Pfam" id="PF12695">
    <property type="entry name" value="Abhydrolase_5"/>
    <property type="match status" value="1"/>
</dbReference>
<dbReference type="PROSITE" id="PS51257">
    <property type="entry name" value="PROKAR_LIPOPROTEIN"/>
    <property type="match status" value="1"/>
</dbReference>
<evidence type="ECO:0000313" key="2">
    <source>
        <dbReference type="EMBL" id="HJA91736.1"/>
    </source>
</evidence>
<gene>
    <name evidence="2" type="ORF">H9717_01220</name>
</gene>
<proteinExistence type="predicted"/>
<evidence type="ECO:0000313" key="3">
    <source>
        <dbReference type="Proteomes" id="UP000886858"/>
    </source>
</evidence>
<organism evidence="2 3">
    <name type="scientific">Candidatus Eisenbergiella merdipullorum</name>
    <dbReference type="NCBI Taxonomy" id="2838553"/>
    <lineage>
        <taxon>Bacteria</taxon>
        <taxon>Bacillati</taxon>
        <taxon>Bacillota</taxon>
        <taxon>Clostridia</taxon>
        <taxon>Lachnospirales</taxon>
        <taxon>Lachnospiraceae</taxon>
        <taxon>Eisenbergiella</taxon>
    </lineage>
</organism>
<dbReference type="Gene3D" id="3.40.50.1820">
    <property type="entry name" value="alpha/beta hydrolase"/>
    <property type="match status" value="1"/>
</dbReference>
<reference evidence="2" key="1">
    <citation type="journal article" date="2021" name="PeerJ">
        <title>Extensive microbial diversity within the chicken gut microbiome revealed by metagenomics and culture.</title>
        <authorList>
            <person name="Gilroy R."/>
            <person name="Ravi A."/>
            <person name="Getino M."/>
            <person name="Pursley I."/>
            <person name="Horton D.L."/>
            <person name="Alikhan N.F."/>
            <person name="Baker D."/>
            <person name="Gharbi K."/>
            <person name="Hall N."/>
            <person name="Watson M."/>
            <person name="Adriaenssens E.M."/>
            <person name="Foster-Nyarko E."/>
            <person name="Jarju S."/>
            <person name="Secka A."/>
            <person name="Antonio M."/>
            <person name="Oren A."/>
            <person name="Chaudhuri R.R."/>
            <person name="La Ragione R."/>
            <person name="Hildebrand F."/>
            <person name="Pallen M.J."/>
        </authorList>
    </citation>
    <scope>NUCLEOTIDE SEQUENCE</scope>
    <source>
        <strain evidence="2">CHK179-7159</strain>
    </source>
</reference>
<feature type="domain" description="Alpha/beta hydrolase fold-5" evidence="1">
    <location>
        <begin position="72"/>
        <end position="234"/>
    </location>
</feature>